<comment type="caution">
    <text evidence="2">The sequence shown here is derived from an EMBL/GenBank/DDBJ whole genome shotgun (WGS) entry which is preliminary data.</text>
</comment>
<dbReference type="AlphaFoldDB" id="A0AAD7W6T0"/>
<sequence length="103" mass="11189">MYVLRVQSHNRGLSSPRPGVLAVQHGWTGGCSPGRRRREALGRRLSESPGDPGPVALWPLKASSDCGLGVQRRYLCENTDTRTPMPTSSPLPRALKSTTLNPL</sequence>
<name>A0AAD7W6T0_9TELE</name>
<feature type="region of interest" description="Disordered" evidence="1">
    <location>
        <begin position="78"/>
        <end position="103"/>
    </location>
</feature>
<reference evidence="2" key="1">
    <citation type="journal article" date="2023" name="Science">
        <title>Genome structures resolve the early diversification of teleost fishes.</title>
        <authorList>
            <person name="Parey E."/>
            <person name="Louis A."/>
            <person name="Montfort J."/>
            <person name="Bouchez O."/>
            <person name="Roques C."/>
            <person name="Iampietro C."/>
            <person name="Lluch J."/>
            <person name="Castinel A."/>
            <person name="Donnadieu C."/>
            <person name="Desvignes T."/>
            <person name="Floi Bucao C."/>
            <person name="Jouanno E."/>
            <person name="Wen M."/>
            <person name="Mejri S."/>
            <person name="Dirks R."/>
            <person name="Jansen H."/>
            <person name="Henkel C."/>
            <person name="Chen W.J."/>
            <person name="Zahm M."/>
            <person name="Cabau C."/>
            <person name="Klopp C."/>
            <person name="Thompson A.W."/>
            <person name="Robinson-Rechavi M."/>
            <person name="Braasch I."/>
            <person name="Lecointre G."/>
            <person name="Bobe J."/>
            <person name="Postlethwait J.H."/>
            <person name="Berthelot C."/>
            <person name="Roest Crollius H."/>
            <person name="Guiguen Y."/>
        </authorList>
    </citation>
    <scope>NUCLEOTIDE SEQUENCE</scope>
    <source>
        <strain evidence="2">NC1722</strain>
    </source>
</reference>
<evidence type="ECO:0000313" key="2">
    <source>
        <dbReference type="EMBL" id="KAJ8384974.1"/>
    </source>
</evidence>
<dbReference type="Proteomes" id="UP001221898">
    <property type="component" value="Unassembled WGS sequence"/>
</dbReference>
<dbReference type="EMBL" id="JAINUG010000261">
    <property type="protein sequence ID" value="KAJ8384974.1"/>
    <property type="molecule type" value="Genomic_DNA"/>
</dbReference>
<feature type="compositionally biased region" description="Polar residues" evidence="1">
    <location>
        <begin position="81"/>
        <end position="103"/>
    </location>
</feature>
<organism evidence="2 3">
    <name type="scientific">Aldrovandia affinis</name>
    <dbReference type="NCBI Taxonomy" id="143900"/>
    <lineage>
        <taxon>Eukaryota</taxon>
        <taxon>Metazoa</taxon>
        <taxon>Chordata</taxon>
        <taxon>Craniata</taxon>
        <taxon>Vertebrata</taxon>
        <taxon>Euteleostomi</taxon>
        <taxon>Actinopterygii</taxon>
        <taxon>Neopterygii</taxon>
        <taxon>Teleostei</taxon>
        <taxon>Notacanthiformes</taxon>
        <taxon>Halosauridae</taxon>
        <taxon>Aldrovandia</taxon>
    </lineage>
</organism>
<keyword evidence="3" id="KW-1185">Reference proteome</keyword>
<protein>
    <submittedName>
        <fullName evidence="2">Uncharacterized protein</fullName>
    </submittedName>
</protein>
<dbReference type="PROSITE" id="PS51257">
    <property type="entry name" value="PROKAR_LIPOPROTEIN"/>
    <property type="match status" value="1"/>
</dbReference>
<proteinExistence type="predicted"/>
<accession>A0AAD7W6T0</accession>
<evidence type="ECO:0000256" key="1">
    <source>
        <dbReference type="SAM" id="MobiDB-lite"/>
    </source>
</evidence>
<evidence type="ECO:0000313" key="3">
    <source>
        <dbReference type="Proteomes" id="UP001221898"/>
    </source>
</evidence>
<gene>
    <name evidence="2" type="ORF">AAFF_G00196400</name>
</gene>